<dbReference type="STRING" id="1479485.DA73_0210370"/>
<dbReference type="GO" id="GO:0032259">
    <property type="term" value="P:methylation"/>
    <property type="evidence" value="ECO:0007669"/>
    <property type="project" value="UniProtKB-KW"/>
</dbReference>
<dbReference type="OrthoDB" id="9760689at2"/>
<dbReference type="GO" id="GO:0008168">
    <property type="term" value="F:methyltransferase activity"/>
    <property type="evidence" value="ECO:0007669"/>
    <property type="project" value="UniProtKB-KW"/>
</dbReference>
<dbReference type="PANTHER" id="PTHR45128:SF1">
    <property type="entry name" value="S-ADENOSYLMETHIONINE-DEPENDENT METHYLTRANSFERASE RV2258C"/>
    <property type="match status" value="1"/>
</dbReference>
<keyword evidence="2" id="KW-0489">Methyltransferase</keyword>
<sequence>MYRDNLPPVWNRVGKHAVFPEATHDEIARYNFLANLNRHLATVVSPGNRIAYEKEVLPHFRQTHGREFENREELHEAMKKNSHYQMWSALRRSAMEMRQQAGRSMVLRQANELAEKAHRWNQNKDTLKLNPDQKIPYYVQAVDHHCMPGSYYTELIEGDVTAAANYDSGLFVTTAGLLGRLSDGGGRAIAQWLKTQHPEFQPKRILDIGCGLGHNVIPIAQAYPNAEAIAIDVAAPMLRYGHARAQSLGVQNLTFIQMDGANTGFADESFDWIQTTMFLHETSYTTLHQIIKEIYRMLNFSGITLHIEQPQYTPDMDLYEQFIRDWDAYYNNEPFWSQMHDIDMKKLMIQAGFPEKSCIQIGIKAVNDIEEGQQANETIEDFGRSPIWNVFGAWKA</sequence>
<dbReference type="EMBL" id="JHEG02000037">
    <property type="protein sequence ID" value="KIE12022.1"/>
    <property type="molecule type" value="Genomic_DNA"/>
</dbReference>
<dbReference type="Proteomes" id="UP000029738">
    <property type="component" value="Unassembled WGS sequence"/>
</dbReference>
<reference evidence="2" key="2">
    <citation type="submission" date="2019-11" db="EMBL/GenBank/DDBJ databases">
        <title>Improved Assembly of Tolypothrix boutellei genome.</title>
        <authorList>
            <person name="Sarangi A.N."/>
            <person name="Mukherjee M."/>
            <person name="Ghosh S."/>
            <person name="Singh D."/>
            <person name="Das A."/>
            <person name="Kant S."/>
            <person name="Prusty A."/>
            <person name="Tripathy S."/>
        </authorList>
    </citation>
    <scope>NUCLEOTIDE SEQUENCE</scope>
    <source>
        <strain evidence="2">VB521301</strain>
    </source>
</reference>
<feature type="domain" description="Methyltransferase" evidence="1">
    <location>
        <begin position="205"/>
        <end position="300"/>
    </location>
</feature>
<dbReference type="EMBL" id="JHEG04000001">
    <property type="protein sequence ID" value="KAF3890679.1"/>
    <property type="molecule type" value="Genomic_DNA"/>
</dbReference>
<evidence type="ECO:0000313" key="3">
    <source>
        <dbReference type="EMBL" id="KIE12022.1"/>
    </source>
</evidence>
<name>A0A0C1NBA4_9CYAN</name>
<accession>A0A0C1NBA4</accession>
<gene>
    <name evidence="3" type="ORF">DA73_0210370</name>
    <name evidence="2" type="ORF">DA73_0400038490</name>
</gene>
<dbReference type="InterPro" id="IPR053173">
    <property type="entry name" value="SAM-binding_MTase"/>
</dbReference>
<dbReference type="SUPFAM" id="SSF53335">
    <property type="entry name" value="S-adenosyl-L-methionine-dependent methyltransferases"/>
    <property type="match status" value="1"/>
</dbReference>
<evidence type="ECO:0000313" key="2">
    <source>
        <dbReference type="EMBL" id="KAF3890679.1"/>
    </source>
</evidence>
<keyword evidence="4" id="KW-1185">Reference proteome</keyword>
<dbReference type="Pfam" id="PF13649">
    <property type="entry name" value="Methyltransf_25"/>
    <property type="match status" value="1"/>
</dbReference>
<dbReference type="InterPro" id="IPR029063">
    <property type="entry name" value="SAM-dependent_MTases_sf"/>
</dbReference>
<dbReference type="InterPro" id="IPR041698">
    <property type="entry name" value="Methyltransf_25"/>
</dbReference>
<dbReference type="RefSeq" id="WP_038088448.1">
    <property type="nucleotide sequence ID" value="NZ_JHEG04000001.1"/>
</dbReference>
<dbReference type="Gene3D" id="3.40.50.150">
    <property type="entry name" value="Vaccinia Virus protein VP39"/>
    <property type="match status" value="1"/>
</dbReference>
<proteinExistence type="predicted"/>
<dbReference type="AlphaFoldDB" id="A0A0C1NBA4"/>
<comment type="caution">
    <text evidence="3">The sequence shown here is derived from an EMBL/GenBank/DDBJ whole genome shotgun (WGS) entry which is preliminary data.</text>
</comment>
<organism evidence="3">
    <name type="scientific">Tolypothrix bouteillei VB521301</name>
    <dbReference type="NCBI Taxonomy" id="1479485"/>
    <lineage>
        <taxon>Bacteria</taxon>
        <taxon>Bacillati</taxon>
        <taxon>Cyanobacteriota</taxon>
        <taxon>Cyanophyceae</taxon>
        <taxon>Nostocales</taxon>
        <taxon>Tolypothrichaceae</taxon>
        <taxon>Tolypothrix</taxon>
    </lineage>
</organism>
<keyword evidence="3" id="KW-0808">Transferase</keyword>
<dbReference type="PANTHER" id="PTHR45128">
    <property type="entry name" value="METHYLTRANSFERASE TYPE 11"/>
    <property type="match status" value="1"/>
</dbReference>
<dbReference type="CDD" id="cd02440">
    <property type="entry name" value="AdoMet_MTases"/>
    <property type="match status" value="1"/>
</dbReference>
<evidence type="ECO:0000259" key="1">
    <source>
        <dbReference type="Pfam" id="PF13649"/>
    </source>
</evidence>
<evidence type="ECO:0000313" key="4">
    <source>
        <dbReference type="Proteomes" id="UP000029738"/>
    </source>
</evidence>
<reference evidence="3" key="1">
    <citation type="journal article" date="2015" name="Genome Announc.">
        <title>Draft Genome Sequence of Tolypothrix boutellei Strain VB521301.</title>
        <authorList>
            <person name="Chandrababunaidu M.M."/>
            <person name="Singh D."/>
            <person name="Sen D."/>
            <person name="Bhan S."/>
            <person name="Das S."/>
            <person name="Gupta A."/>
            <person name="Adhikary S.P."/>
            <person name="Tripathy S."/>
        </authorList>
    </citation>
    <scope>NUCLEOTIDE SEQUENCE</scope>
    <source>
        <strain evidence="3">VB521301</strain>
    </source>
</reference>
<protein>
    <submittedName>
        <fullName evidence="2">Class I SAM-dependent methyltransferase</fullName>
    </submittedName>
    <submittedName>
        <fullName evidence="3">SAM-dependent methlyltransferase</fullName>
    </submittedName>
</protein>